<gene>
    <name evidence="1" type="ORF">GB2207_11833</name>
</gene>
<protein>
    <submittedName>
        <fullName evidence="1">Uncharacterized protein</fullName>
    </submittedName>
</protein>
<sequence length="102" mass="10895">MSQAIGGSQIFQPKAGSTGFMVWPLNALGAQRPAEAQHVDNIPARVTVFPLPLIGIIKISIEGVTSHFIVKANTVVTNTAGVSARHLLMDRLDKRGFGKAFL</sequence>
<name>Q1YSA0_9GAMM</name>
<organism evidence="1 2">
    <name type="scientific">gamma proteobacterium HTCC2207</name>
    <dbReference type="NCBI Taxonomy" id="314287"/>
    <lineage>
        <taxon>Bacteria</taxon>
        <taxon>Pseudomonadati</taxon>
        <taxon>Pseudomonadota</taxon>
        <taxon>Gammaproteobacteria</taxon>
        <taxon>Cellvibrionales</taxon>
        <taxon>Porticoccaceae</taxon>
        <taxon>SAR92 clade</taxon>
    </lineage>
</organism>
<evidence type="ECO:0000313" key="1">
    <source>
        <dbReference type="EMBL" id="EAS47306.1"/>
    </source>
</evidence>
<dbReference type="AlphaFoldDB" id="Q1YSA0"/>
<dbReference type="Proteomes" id="UP000005555">
    <property type="component" value="Unassembled WGS sequence"/>
</dbReference>
<reference evidence="1 2" key="1">
    <citation type="submission" date="2006-03" db="EMBL/GenBank/DDBJ databases">
        <authorList>
            <person name="Giovannoni S.J."/>
            <person name="Cho J.-C."/>
            <person name="Ferriera S."/>
            <person name="Johnson J."/>
            <person name="Kravitz S."/>
            <person name="Halpern A."/>
            <person name="Remington K."/>
            <person name="Beeson K."/>
            <person name="Tran B."/>
            <person name="Rogers Y.-H."/>
            <person name="Friedman R."/>
            <person name="Venter J.C."/>
        </authorList>
    </citation>
    <scope>NUCLEOTIDE SEQUENCE [LARGE SCALE GENOMIC DNA]</scope>
    <source>
        <strain evidence="1 2">HTCC2207</strain>
    </source>
</reference>
<accession>Q1YSA0</accession>
<comment type="caution">
    <text evidence="1">The sequence shown here is derived from an EMBL/GenBank/DDBJ whole genome shotgun (WGS) entry which is preliminary data.</text>
</comment>
<dbReference type="EMBL" id="AAPI01000003">
    <property type="protein sequence ID" value="EAS47306.1"/>
    <property type="molecule type" value="Genomic_DNA"/>
</dbReference>
<proteinExistence type="predicted"/>
<keyword evidence="2" id="KW-1185">Reference proteome</keyword>
<dbReference type="HOGENOM" id="CLU_2273307_0_0_6"/>
<evidence type="ECO:0000313" key="2">
    <source>
        <dbReference type="Proteomes" id="UP000005555"/>
    </source>
</evidence>